<dbReference type="AlphaFoldDB" id="A0A397GEQ3"/>
<dbReference type="Gene3D" id="3.60.10.10">
    <property type="entry name" value="Endonuclease/exonuclease/phosphatase"/>
    <property type="match status" value="1"/>
</dbReference>
<feature type="region of interest" description="Disordered" evidence="1">
    <location>
        <begin position="36"/>
        <end position="59"/>
    </location>
</feature>
<organism evidence="2 3">
    <name type="scientific">Diversispora epigaea</name>
    <dbReference type="NCBI Taxonomy" id="1348612"/>
    <lineage>
        <taxon>Eukaryota</taxon>
        <taxon>Fungi</taxon>
        <taxon>Fungi incertae sedis</taxon>
        <taxon>Mucoromycota</taxon>
        <taxon>Glomeromycotina</taxon>
        <taxon>Glomeromycetes</taxon>
        <taxon>Diversisporales</taxon>
        <taxon>Diversisporaceae</taxon>
        <taxon>Diversispora</taxon>
    </lineage>
</organism>
<reference evidence="2 3" key="1">
    <citation type="submission" date="2018-08" db="EMBL/GenBank/DDBJ databases">
        <title>Genome and evolution of the arbuscular mycorrhizal fungus Diversispora epigaea (formerly Glomus versiforme) and its bacterial endosymbionts.</title>
        <authorList>
            <person name="Sun X."/>
            <person name="Fei Z."/>
            <person name="Harrison M."/>
        </authorList>
    </citation>
    <scope>NUCLEOTIDE SEQUENCE [LARGE SCALE GENOMIC DNA]</scope>
    <source>
        <strain evidence="2 3">IT104</strain>
    </source>
</reference>
<evidence type="ECO:0008006" key="4">
    <source>
        <dbReference type="Google" id="ProtNLM"/>
    </source>
</evidence>
<name>A0A397GEQ3_9GLOM</name>
<dbReference type="Proteomes" id="UP000266861">
    <property type="component" value="Unassembled WGS sequence"/>
</dbReference>
<evidence type="ECO:0000256" key="1">
    <source>
        <dbReference type="SAM" id="MobiDB-lite"/>
    </source>
</evidence>
<dbReference type="SUPFAM" id="SSF56219">
    <property type="entry name" value="DNase I-like"/>
    <property type="match status" value="1"/>
</dbReference>
<dbReference type="OrthoDB" id="8961218at2759"/>
<accession>A0A397GEQ3</accession>
<keyword evidence="3" id="KW-1185">Reference proteome</keyword>
<dbReference type="EMBL" id="PQFF01000474">
    <property type="protein sequence ID" value="RHZ48148.1"/>
    <property type="molecule type" value="Genomic_DNA"/>
</dbReference>
<comment type="caution">
    <text evidence="2">The sequence shown here is derived from an EMBL/GenBank/DDBJ whole genome shotgun (WGS) entry which is preliminary data.</text>
</comment>
<gene>
    <name evidence="2" type="ORF">Glove_557g34</name>
</gene>
<proteinExistence type="predicted"/>
<dbReference type="InterPro" id="IPR036691">
    <property type="entry name" value="Endo/exonu/phosph_ase_sf"/>
</dbReference>
<evidence type="ECO:0000313" key="3">
    <source>
        <dbReference type="Proteomes" id="UP000266861"/>
    </source>
</evidence>
<protein>
    <recommendedName>
        <fullName evidence="4">Endonuclease/exonuclease/phosphatase domain-containing protein</fullName>
    </recommendedName>
</protein>
<sequence length="433" mass="51215">MQYLKNINNRLGKVEKEINQLNERVDHIQFEKEIRNEENNRKKQKMKKNQHQTYKTNEINQTENNMEEMENENSRDEITYYLMQIMEKLNGMENQIAVAHQRIDSVTGNQYDTNSNNNNSTGFNSNTIIINNGKKNNNNDSNINNNNNNININSNNNNKKIKETENAKIQYNKKTIKWKIATQNIKGLNDKTKQSIFWNQCIKSKLDIIFLQETNIKERNKNLFFSHTHSTQTKKEYLINEPKEYQTWFSSIEENTKKSRHRVAIILKKNIALHTFKKKELKGYALQLLLSFKEKYIVQLITIYNSPQTTKNASIRLIENLNEGKSKNWYTIMEGDWNTALHPEFDRKTTQEINNASTNKRKPQSSILNHVKYMDYIDAYEITNNNKEKTEEKNLTCIKSNEHYTAMSRIDAFWVDKEVGKKIIKFKTLDTTN</sequence>
<evidence type="ECO:0000313" key="2">
    <source>
        <dbReference type="EMBL" id="RHZ48148.1"/>
    </source>
</evidence>